<dbReference type="InterPro" id="IPR005467">
    <property type="entry name" value="His_kinase_dom"/>
</dbReference>
<evidence type="ECO:0000259" key="12">
    <source>
        <dbReference type="PROSITE" id="PS50109"/>
    </source>
</evidence>
<dbReference type="EC" id="2.7.13.3" evidence="3"/>
<dbReference type="GO" id="GO:0005524">
    <property type="term" value="F:ATP binding"/>
    <property type="evidence" value="ECO:0007669"/>
    <property type="project" value="UniProtKB-KW"/>
</dbReference>
<keyword evidence="9" id="KW-0902">Two-component regulatory system</keyword>
<evidence type="ECO:0000256" key="5">
    <source>
        <dbReference type="ARBA" id="ARBA00022679"/>
    </source>
</evidence>
<name>A0A518IAU4_9PLAN</name>
<dbReference type="Pfam" id="PF00512">
    <property type="entry name" value="HisKA"/>
    <property type="match status" value="1"/>
</dbReference>
<protein>
    <recommendedName>
        <fullName evidence="3">histidine kinase</fullName>
        <ecNumber evidence="3">2.7.13.3</ecNumber>
    </recommendedName>
</protein>
<dbReference type="Gene3D" id="6.10.340.10">
    <property type="match status" value="1"/>
</dbReference>
<dbReference type="CDD" id="cd00082">
    <property type="entry name" value="HisKA"/>
    <property type="match status" value="1"/>
</dbReference>
<dbReference type="PROSITE" id="PS50885">
    <property type="entry name" value="HAMP"/>
    <property type="match status" value="1"/>
</dbReference>
<dbReference type="InterPro" id="IPR003594">
    <property type="entry name" value="HATPase_dom"/>
</dbReference>
<keyword evidence="7 14" id="KW-0418">Kinase</keyword>
<feature type="transmembrane region" description="Helical" evidence="11">
    <location>
        <begin position="194"/>
        <end position="215"/>
    </location>
</feature>
<feature type="domain" description="Histidine kinase" evidence="12">
    <location>
        <begin position="296"/>
        <end position="514"/>
    </location>
</feature>
<evidence type="ECO:0000256" key="4">
    <source>
        <dbReference type="ARBA" id="ARBA00022553"/>
    </source>
</evidence>
<comment type="catalytic activity">
    <reaction evidence="1">
        <text>ATP + protein L-histidine = ADP + protein N-phospho-L-histidine.</text>
        <dbReference type="EC" id="2.7.13.3"/>
    </reaction>
</comment>
<evidence type="ECO:0000256" key="9">
    <source>
        <dbReference type="ARBA" id="ARBA00023012"/>
    </source>
</evidence>
<keyword evidence="11" id="KW-0812">Transmembrane</keyword>
<keyword evidence="11" id="KW-1133">Transmembrane helix</keyword>
<dbReference type="PRINTS" id="PR00344">
    <property type="entry name" value="BCTRLSENSOR"/>
</dbReference>
<keyword evidence="15" id="KW-1185">Reference proteome</keyword>
<dbReference type="SMART" id="SM00304">
    <property type="entry name" value="HAMP"/>
    <property type="match status" value="1"/>
</dbReference>
<dbReference type="RefSeq" id="WP_145308564.1">
    <property type="nucleotide sequence ID" value="NZ_CP037452.1"/>
</dbReference>
<dbReference type="InterPro" id="IPR036097">
    <property type="entry name" value="HisK_dim/P_sf"/>
</dbReference>
<gene>
    <name evidence="14" type="primary">kinA</name>
    <name evidence="14" type="ORF">Enr17x_22540</name>
</gene>
<dbReference type="Pfam" id="PF02518">
    <property type="entry name" value="HATPase_c"/>
    <property type="match status" value="1"/>
</dbReference>
<evidence type="ECO:0000313" key="14">
    <source>
        <dbReference type="EMBL" id="QDV50216.1"/>
    </source>
</evidence>
<evidence type="ECO:0000256" key="11">
    <source>
        <dbReference type="SAM" id="Phobius"/>
    </source>
</evidence>
<dbReference type="InterPro" id="IPR036890">
    <property type="entry name" value="HATPase_C_sf"/>
</dbReference>
<proteinExistence type="predicted"/>
<keyword evidence="6" id="KW-0547">Nucleotide-binding</keyword>
<dbReference type="PANTHER" id="PTHR43065:SF46">
    <property type="entry name" value="C4-DICARBOXYLATE TRANSPORT SENSOR PROTEIN DCTB"/>
    <property type="match status" value="1"/>
</dbReference>
<dbReference type="SMART" id="SM00387">
    <property type="entry name" value="HATPase_c"/>
    <property type="match status" value="1"/>
</dbReference>
<dbReference type="AlphaFoldDB" id="A0A518IAU4"/>
<dbReference type="Proteomes" id="UP000318313">
    <property type="component" value="Chromosome"/>
</dbReference>
<dbReference type="SUPFAM" id="SSF55874">
    <property type="entry name" value="ATPase domain of HSP90 chaperone/DNA topoisomerase II/histidine kinase"/>
    <property type="match status" value="1"/>
</dbReference>
<evidence type="ECO:0000256" key="6">
    <source>
        <dbReference type="ARBA" id="ARBA00022741"/>
    </source>
</evidence>
<dbReference type="OrthoDB" id="226486at2"/>
<keyword evidence="8" id="KW-0067">ATP-binding</keyword>
<keyword evidence="4" id="KW-0597">Phosphoprotein</keyword>
<feature type="transmembrane region" description="Helical" evidence="11">
    <location>
        <begin position="12"/>
        <end position="30"/>
    </location>
</feature>
<dbReference type="EMBL" id="CP037452">
    <property type="protein sequence ID" value="QDV50216.1"/>
    <property type="molecule type" value="Genomic_DNA"/>
</dbReference>
<evidence type="ECO:0000256" key="10">
    <source>
        <dbReference type="SAM" id="MobiDB-lite"/>
    </source>
</evidence>
<dbReference type="InterPro" id="IPR004358">
    <property type="entry name" value="Sig_transdc_His_kin-like_C"/>
</dbReference>
<evidence type="ECO:0000256" key="3">
    <source>
        <dbReference type="ARBA" id="ARBA00012438"/>
    </source>
</evidence>
<evidence type="ECO:0000256" key="2">
    <source>
        <dbReference type="ARBA" id="ARBA00004370"/>
    </source>
</evidence>
<feature type="region of interest" description="Disordered" evidence="10">
    <location>
        <begin position="494"/>
        <end position="521"/>
    </location>
</feature>
<evidence type="ECO:0000256" key="1">
    <source>
        <dbReference type="ARBA" id="ARBA00000085"/>
    </source>
</evidence>
<dbReference type="KEGG" id="gfm:Enr17x_22540"/>
<dbReference type="SMART" id="SM00388">
    <property type="entry name" value="HisKA"/>
    <property type="match status" value="1"/>
</dbReference>
<dbReference type="Pfam" id="PF00672">
    <property type="entry name" value="HAMP"/>
    <property type="match status" value="1"/>
</dbReference>
<dbReference type="GO" id="GO:0016020">
    <property type="term" value="C:membrane"/>
    <property type="evidence" value="ECO:0007669"/>
    <property type="project" value="UniProtKB-SubCell"/>
</dbReference>
<dbReference type="CDD" id="cd06225">
    <property type="entry name" value="HAMP"/>
    <property type="match status" value="1"/>
</dbReference>
<dbReference type="PANTHER" id="PTHR43065">
    <property type="entry name" value="SENSOR HISTIDINE KINASE"/>
    <property type="match status" value="1"/>
</dbReference>
<dbReference type="Gene3D" id="1.10.287.130">
    <property type="match status" value="1"/>
</dbReference>
<keyword evidence="11" id="KW-0472">Membrane</keyword>
<evidence type="ECO:0000256" key="7">
    <source>
        <dbReference type="ARBA" id="ARBA00022777"/>
    </source>
</evidence>
<keyword evidence="5 14" id="KW-0808">Transferase</keyword>
<organism evidence="14 15">
    <name type="scientific">Gimesia fumaroli</name>
    <dbReference type="NCBI Taxonomy" id="2527976"/>
    <lineage>
        <taxon>Bacteria</taxon>
        <taxon>Pseudomonadati</taxon>
        <taxon>Planctomycetota</taxon>
        <taxon>Planctomycetia</taxon>
        <taxon>Planctomycetales</taxon>
        <taxon>Planctomycetaceae</taxon>
        <taxon>Gimesia</taxon>
    </lineage>
</organism>
<evidence type="ECO:0000256" key="8">
    <source>
        <dbReference type="ARBA" id="ARBA00022840"/>
    </source>
</evidence>
<sequence>MFFTQTIRRKLGLGLGIIFCMLIVLAYGAVSGLQSYDATVQDFNYSLNDLPDRDRMIVSVAALNDPLQKIRDARPDSAASAHYQQKFQTQLQEVYTEIEGFLQKVDRVPDPALGTWKGFVKSQLSEHSSSKTTLKNLSLMQAQLENPQERHRVADKMILEIARLETLMMEVRDIPSSTKAVLDRASKVYRSRSNLVWVTCLVVFIAFGCLIWYGYRTVLSPIQELHEGARIVAQGHFDHQFKIKSNDEMAELAEAFNQMTMRFKEKRDELNHKVDERSKQLVRSERLAGIGVLAAGVAHEINNPLSAISMASESLQGRMLDLKPHCEESEIEVVEQYLGLIQREAMRCREITSKLLDFSRGQNSVRSRNDLSGVIEEVCSMVGLIKRLKGRNIHFESKGPCNAEFNPAEIKQVVLNVMTNALESMEVGGNLEIQVRENVDSVTLIFKDDGCGMTQEVKEGLFDPFFTQRADGTGTGLGMSITHRIIKDHGGEIEVESEGPGKGSTIFVDLPKKAKSQSKAA</sequence>
<dbReference type="SUPFAM" id="SSF47384">
    <property type="entry name" value="Homodimeric domain of signal transducing histidine kinase"/>
    <property type="match status" value="1"/>
</dbReference>
<evidence type="ECO:0000259" key="13">
    <source>
        <dbReference type="PROSITE" id="PS50885"/>
    </source>
</evidence>
<dbReference type="InterPro" id="IPR003660">
    <property type="entry name" value="HAMP_dom"/>
</dbReference>
<feature type="domain" description="HAMP" evidence="13">
    <location>
        <begin position="216"/>
        <end position="268"/>
    </location>
</feature>
<accession>A0A518IAU4</accession>
<comment type="subcellular location">
    <subcellularLocation>
        <location evidence="2">Membrane</location>
    </subcellularLocation>
</comment>
<reference evidence="14 15" key="1">
    <citation type="submission" date="2019-03" db="EMBL/GenBank/DDBJ databases">
        <title>Deep-cultivation of Planctomycetes and their phenomic and genomic characterization uncovers novel biology.</title>
        <authorList>
            <person name="Wiegand S."/>
            <person name="Jogler M."/>
            <person name="Boedeker C."/>
            <person name="Pinto D."/>
            <person name="Vollmers J."/>
            <person name="Rivas-Marin E."/>
            <person name="Kohn T."/>
            <person name="Peeters S.H."/>
            <person name="Heuer A."/>
            <person name="Rast P."/>
            <person name="Oberbeckmann S."/>
            <person name="Bunk B."/>
            <person name="Jeske O."/>
            <person name="Meyerdierks A."/>
            <person name="Storesund J.E."/>
            <person name="Kallscheuer N."/>
            <person name="Luecker S."/>
            <person name="Lage O.M."/>
            <person name="Pohl T."/>
            <person name="Merkel B.J."/>
            <person name="Hornburger P."/>
            <person name="Mueller R.-W."/>
            <person name="Bruemmer F."/>
            <person name="Labrenz M."/>
            <person name="Spormann A.M."/>
            <person name="Op den Camp H."/>
            <person name="Overmann J."/>
            <person name="Amann R."/>
            <person name="Jetten M.S.M."/>
            <person name="Mascher T."/>
            <person name="Medema M.H."/>
            <person name="Devos D.P."/>
            <person name="Kaster A.-K."/>
            <person name="Ovreas L."/>
            <person name="Rohde M."/>
            <person name="Galperin M.Y."/>
            <person name="Jogler C."/>
        </authorList>
    </citation>
    <scope>NUCLEOTIDE SEQUENCE [LARGE SCALE GENOMIC DNA]</scope>
    <source>
        <strain evidence="14 15">Enr17</strain>
    </source>
</reference>
<evidence type="ECO:0000313" key="15">
    <source>
        <dbReference type="Proteomes" id="UP000318313"/>
    </source>
</evidence>
<dbReference type="InterPro" id="IPR003661">
    <property type="entry name" value="HisK_dim/P_dom"/>
</dbReference>
<dbReference type="SUPFAM" id="SSF158472">
    <property type="entry name" value="HAMP domain-like"/>
    <property type="match status" value="1"/>
</dbReference>
<dbReference type="PROSITE" id="PS50109">
    <property type="entry name" value="HIS_KIN"/>
    <property type="match status" value="1"/>
</dbReference>
<dbReference type="GO" id="GO:0000155">
    <property type="term" value="F:phosphorelay sensor kinase activity"/>
    <property type="evidence" value="ECO:0007669"/>
    <property type="project" value="InterPro"/>
</dbReference>
<dbReference type="Gene3D" id="3.30.565.10">
    <property type="entry name" value="Histidine kinase-like ATPase, C-terminal domain"/>
    <property type="match status" value="1"/>
</dbReference>